<dbReference type="AlphaFoldDB" id="A0A318UFC1"/>
<dbReference type="InterPro" id="IPR027417">
    <property type="entry name" value="P-loop_NTPase"/>
</dbReference>
<evidence type="ECO:0000259" key="1">
    <source>
        <dbReference type="Pfam" id="PF13304"/>
    </source>
</evidence>
<dbReference type="InterPro" id="IPR003959">
    <property type="entry name" value="ATPase_AAA_core"/>
</dbReference>
<dbReference type="PANTHER" id="PTHR40396">
    <property type="entry name" value="ATPASE-LIKE PROTEIN"/>
    <property type="match status" value="1"/>
</dbReference>
<dbReference type="Proteomes" id="UP000248198">
    <property type="component" value="Unassembled WGS sequence"/>
</dbReference>
<dbReference type="GO" id="GO:0016887">
    <property type="term" value="F:ATP hydrolysis activity"/>
    <property type="evidence" value="ECO:0007669"/>
    <property type="project" value="InterPro"/>
</dbReference>
<accession>A0A318UFC1</accession>
<comment type="caution">
    <text evidence="2">The sequence shown here is derived from an EMBL/GenBank/DDBJ whole genome shotgun (WGS) entry which is preliminary data.</text>
</comment>
<protein>
    <recommendedName>
        <fullName evidence="1">ATPase AAA-type core domain-containing protein</fullName>
    </recommendedName>
</protein>
<feature type="domain" description="ATPase AAA-type core" evidence="1">
    <location>
        <begin position="48"/>
        <end position="369"/>
    </location>
</feature>
<dbReference type="OrthoDB" id="9809324at2"/>
<reference evidence="2 3" key="1">
    <citation type="submission" date="2018-06" db="EMBL/GenBank/DDBJ databases">
        <title>Genomic Encyclopedia of Archaeal and Bacterial Type Strains, Phase II (KMG-II): from individual species to whole genera.</title>
        <authorList>
            <person name="Goeker M."/>
        </authorList>
    </citation>
    <scope>NUCLEOTIDE SEQUENCE [LARGE SCALE GENOMIC DNA]</scope>
    <source>
        <strain evidence="2 3">DSM 27372</strain>
    </source>
</reference>
<dbReference type="EMBL" id="QKLU01000003">
    <property type="protein sequence ID" value="PYF75092.1"/>
    <property type="molecule type" value="Genomic_DNA"/>
</dbReference>
<evidence type="ECO:0000313" key="3">
    <source>
        <dbReference type="Proteomes" id="UP000248198"/>
    </source>
</evidence>
<dbReference type="GO" id="GO:0005524">
    <property type="term" value="F:ATP binding"/>
    <property type="evidence" value="ECO:0007669"/>
    <property type="project" value="InterPro"/>
</dbReference>
<dbReference type="RefSeq" id="WP_110830114.1">
    <property type="nucleotide sequence ID" value="NZ_QKLU01000003.1"/>
</dbReference>
<name>A0A318UFC1_9SPHI</name>
<organism evidence="2 3">
    <name type="scientific">Pedobacter nutrimenti</name>
    <dbReference type="NCBI Taxonomy" id="1241337"/>
    <lineage>
        <taxon>Bacteria</taxon>
        <taxon>Pseudomonadati</taxon>
        <taxon>Bacteroidota</taxon>
        <taxon>Sphingobacteriia</taxon>
        <taxon>Sphingobacteriales</taxon>
        <taxon>Sphingobacteriaceae</taxon>
        <taxon>Pedobacter</taxon>
    </lineage>
</organism>
<proteinExistence type="predicted"/>
<dbReference type="Pfam" id="PF13304">
    <property type="entry name" value="AAA_21"/>
    <property type="match status" value="1"/>
</dbReference>
<sequence>MIHYLKIMNFGPIKDEIEINFEVADGIEKDAYEIEMPDGRRLLKLAYIYGANASGKTTILNAFAFIKKLLSEPLTTKSEELDFDPFLFCKDPLINNSFFELSFYFNGIRYVYDLTFNKQVILQEKLNFYKTAKPALLFSRDTDTEKLLTKIQFGSTIKAPVREKDLLESNTLHNNTVLGAFTKTNVDIPELSKLRVWATDTFAEDLKFGTDAIISNAFRIESSKKFKAWMNEFMNRADNQILSINVPSLQNQVKNLLNSNILSEKDLMNVYGNFNNRNSKTSEIEIDFIHQTSQGEQYLLPLQKESNGTQKYFSLGGQLYDLIYRNQFKWIDELEGSLHPDLMKYFLQMFLMNSNGSQLLITTHNFSLMADTDFIRWDALWFSEKNEDGTINLYSAADFDTATLRKDASLINAYKAGRLGAKPNLGSPYLSN</sequence>
<gene>
    <name evidence="2" type="ORF">B0O44_103539</name>
</gene>
<dbReference type="Gene3D" id="3.40.50.300">
    <property type="entry name" value="P-loop containing nucleotide triphosphate hydrolases"/>
    <property type="match status" value="1"/>
</dbReference>
<keyword evidence="3" id="KW-1185">Reference proteome</keyword>
<dbReference type="SUPFAM" id="SSF52540">
    <property type="entry name" value="P-loop containing nucleoside triphosphate hydrolases"/>
    <property type="match status" value="1"/>
</dbReference>
<dbReference type="PANTHER" id="PTHR40396:SF1">
    <property type="entry name" value="ATPASE AAA-TYPE CORE DOMAIN-CONTAINING PROTEIN"/>
    <property type="match status" value="1"/>
</dbReference>
<evidence type="ECO:0000313" key="2">
    <source>
        <dbReference type="EMBL" id="PYF75092.1"/>
    </source>
</evidence>